<dbReference type="KEGG" id="tem:JW646_19950"/>
<name>A0AAX2ZET5_9FIRM</name>
<feature type="domain" description="Peptidase C39" evidence="1">
    <location>
        <begin position="2"/>
        <end position="35"/>
    </location>
</feature>
<evidence type="ECO:0000313" key="2">
    <source>
        <dbReference type="EMBL" id="UEL47863.1"/>
    </source>
</evidence>
<evidence type="ECO:0000259" key="1">
    <source>
        <dbReference type="Pfam" id="PF03412"/>
    </source>
</evidence>
<dbReference type="AlphaFoldDB" id="A0AAX2ZET5"/>
<dbReference type="EMBL" id="CP081135">
    <property type="protein sequence ID" value="UEL47863.1"/>
    <property type="molecule type" value="Genomic_DNA"/>
</dbReference>
<dbReference type="GO" id="GO:0016020">
    <property type="term" value="C:membrane"/>
    <property type="evidence" value="ECO:0007669"/>
    <property type="project" value="InterPro"/>
</dbReference>
<dbReference type="InterPro" id="IPR005074">
    <property type="entry name" value="Peptidase_C39"/>
</dbReference>
<sequence>MIVTGVDDDNFYITDPAKGKYSVSKTKFESIYNKVGKKALVVR</sequence>
<dbReference type="GO" id="GO:0005524">
    <property type="term" value="F:ATP binding"/>
    <property type="evidence" value="ECO:0007669"/>
    <property type="project" value="InterPro"/>
</dbReference>
<dbReference type="Proteomes" id="UP001198983">
    <property type="component" value="Chromosome"/>
</dbReference>
<evidence type="ECO:0000313" key="3">
    <source>
        <dbReference type="Proteomes" id="UP001198983"/>
    </source>
</evidence>
<dbReference type="Pfam" id="PF03412">
    <property type="entry name" value="Peptidase_C39"/>
    <property type="match status" value="1"/>
</dbReference>
<dbReference type="GO" id="GO:0006508">
    <property type="term" value="P:proteolysis"/>
    <property type="evidence" value="ECO:0007669"/>
    <property type="project" value="InterPro"/>
</dbReference>
<dbReference type="RefSeq" id="WP_228416173.1">
    <property type="nucleotide sequence ID" value="NZ_CP081135.1"/>
</dbReference>
<dbReference type="GO" id="GO:0008233">
    <property type="term" value="F:peptidase activity"/>
    <property type="evidence" value="ECO:0007669"/>
    <property type="project" value="InterPro"/>
</dbReference>
<reference evidence="2 3" key="1">
    <citation type="journal article" date="2023" name="Int. J. Syst. Evol. Microbiol.">
        <title>Terrisporobacter hibernicus sp. nov., isolated from bovine faeces in Northern Ireland.</title>
        <authorList>
            <person name="Mitchell M."/>
            <person name="Nguyen S.V."/>
            <person name="Connor M."/>
            <person name="Fairley D.J."/>
            <person name="Donoghue O."/>
            <person name="Marshall H."/>
            <person name="Koolman L."/>
            <person name="McMullan G."/>
            <person name="Schaffer K.E."/>
            <person name="McGrath J.W."/>
            <person name="Fanning S."/>
        </authorList>
    </citation>
    <scope>NUCLEOTIDE SEQUENCE [LARGE SCALE GENOMIC DNA]</scope>
    <source>
        <strain evidence="2 3">MCA3</strain>
    </source>
</reference>
<protein>
    <recommendedName>
        <fullName evidence="1">Peptidase C39 domain-containing protein</fullName>
    </recommendedName>
</protein>
<dbReference type="Gene3D" id="3.90.70.10">
    <property type="entry name" value="Cysteine proteinases"/>
    <property type="match status" value="1"/>
</dbReference>
<keyword evidence="3" id="KW-1185">Reference proteome</keyword>
<proteinExistence type="predicted"/>
<organism evidence="2 3">
    <name type="scientific">Terrisporobacter hibernicus</name>
    <dbReference type="NCBI Taxonomy" id="2813371"/>
    <lineage>
        <taxon>Bacteria</taxon>
        <taxon>Bacillati</taxon>
        <taxon>Bacillota</taxon>
        <taxon>Clostridia</taxon>
        <taxon>Peptostreptococcales</taxon>
        <taxon>Peptostreptococcaceae</taxon>
        <taxon>Terrisporobacter</taxon>
    </lineage>
</organism>
<accession>A0AAX2ZET5</accession>
<gene>
    <name evidence="2" type="ORF">JW646_19950</name>
</gene>